<dbReference type="GO" id="GO:0030288">
    <property type="term" value="C:outer membrane-bounded periplasmic space"/>
    <property type="evidence" value="ECO:0007669"/>
    <property type="project" value="TreeGrafter"/>
</dbReference>
<sequence length="118" mass="12285">MQQNSLTIVGERLTVVAPPNAPVERLSMEGTPARFSDVTPKGRKVDGHAAHMRYLPASQQVHLDGAAELTEGANTFSSAHIVYDTKTGVVTAGTPGTRVEATLVPGKQTAPATGKPAP</sequence>
<dbReference type="InterPro" id="IPR005653">
    <property type="entry name" value="OstA-like_N"/>
</dbReference>
<dbReference type="Gene3D" id="2.60.450.10">
    <property type="entry name" value="Lipopolysaccharide (LPS) transport protein A like domain"/>
    <property type="match status" value="1"/>
</dbReference>
<accession>A0A1D8KAE7</accession>
<dbReference type="Proteomes" id="UP000095342">
    <property type="component" value="Chromosome"/>
</dbReference>
<evidence type="ECO:0000256" key="1">
    <source>
        <dbReference type="ARBA" id="ARBA00022729"/>
    </source>
</evidence>
<name>A0A1D8KAE7_9GAMM</name>
<keyword evidence="1" id="KW-0732">Signal</keyword>
<keyword evidence="4" id="KW-1185">Reference proteome</keyword>
<dbReference type="GO" id="GO:0015920">
    <property type="term" value="P:lipopolysaccharide transport"/>
    <property type="evidence" value="ECO:0007669"/>
    <property type="project" value="TreeGrafter"/>
</dbReference>
<dbReference type="GO" id="GO:0009279">
    <property type="term" value="C:cell outer membrane"/>
    <property type="evidence" value="ECO:0007669"/>
    <property type="project" value="TreeGrafter"/>
</dbReference>
<reference evidence="3 4" key="1">
    <citation type="submission" date="2016-09" db="EMBL/GenBank/DDBJ databases">
        <title>Acidihalobacter prosperus V6 (DSM14174).</title>
        <authorList>
            <person name="Khaleque H.N."/>
            <person name="Ramsay J.P."/>
            <person name="Murphy R.J.T."/>
            <person name="Kaksonen A.H."/>
            <person name="Boxall N.J."/>
            <person name="Watkin E.L.J."/>
        </authorList>
    </citation>
    <scope>NUCLEOTIDE SEQUENCE [LARGE SCALE GENOMIC DNA]</scope>
    <source>
        <strain evidence="3 4">V6</strain>
    </source>
</reference>
<dbReference type="EMBL" id="CP017448">
    <property type="protein sequence ID" value="AOV17948.1"/>
    <property type="molecule type" value="Genomic_DNA"/>
</dbReference>
<dbReference type="PANTHER" id="PTHR36504">
    <property type="entry name" value="LIPOPOLYSACCHARIDE EXPORT SYSTEM PROTEIN LPTA"/>
    <property type="match status" value="1"/>
</dbReference>
<dbReference type="KEGG" id="aaeo:BJI67_13550"/>
<dbReference type="GO" id="GO:0017089">
    <property type="term" value="F:glycolipid transfer activity"/>
    <property type="evidence" value="ECO:0007669"/>
    <property type="project" value="TreeGrafter"/>
</dbReference>
<dbReference type="AlphaFoldDB" id="A0A1D8KAE7"/>
<dbReference type="InterPro" id="IPR052037">
    <property type="entry name" value="LPS_export_LptA"/>
</dbReference>
<evidence type="ECO:0000313" key="4">
    <source>
        <dbReference type="Proteomes" id="UP000095342"/>
    </source>
</evidence>
<evidence type="ECO:0000259" key="2">
    <source>
        <dbReference type="Pfam" id="PF03968"/>
    </source>
</evidence>
<evidence type="ECO:0000313" key="3">
    <source>
        <dbReference type="EMBL" id="AOV17948.1"/>
    </source>
</evidence>
<proteinExistence type="predicted"/>
<organism evidence="3 4">
    <name type="scientific">Acidihalobacter aeolianus</name>
    <dbReference type="NCBI Taxonomy" id="2792603"/>
    <lineage>
        <taxon>Bacteria</taxon>
        <taxon>Pseudomonadati</taxon>
        <taxon>Pseudomonadota</taxon>
        <taxon>Gammaproteobacteria</taxon>
        <taxon>Chromatiales</taxon>
        <taxon>Ectothiorhodospiraceae</taxon>
        <taxon>Acidihalobacter</taxon>
    </lineage>
</organism>
<dbReference type="Pfam" id="PF03968">
    <property type="entry name" value="LptD_N"/>
    <property type="match status" value="1"/>
</dbReference>
<gene>
    <name evidence="3" type="ORF">BJI67_13550</name>
</gene>
<dbReference type="PANTHER" id="PTHR36504:SF1">
    <property type="entry name" value="LIPOPOLYSACCHARIDE EXPORT SYSTEM PROTEIN LPTA"/>
    <property type="match status" value="1"/>
</dbReference>
<feature type="domain" description="Organic solvent tolerance-like N-terminal" evidence="2">
    <location>
        <begin position="2"/>
        <end position="88"/>
    </location>
</feature>
<protein>
    <recommendedName>
        <fullName evidence="2">Organic solvent tolerance-like N-terminal domain-containing protein</fullName>
    </recommendedName>
</protein>